<name>S8E482_9LAMI</name>
<proteinExistence type="predicted"/>
<evidence type="ECO:0000313" key="2">
    <source>
        <dbReference type="EMBL" id="EPS70543.1"/>
    </source>
</evidence>
<evidence type="ECO:0000256" key="1">
    <source>
        <dbReference type="SAM" id="MobiDB-lite"/>
    </source>
</evidence>
<accession>S8E482</accession>
<dbReference type="Proteomes" id="UP000015453">
    <property type="component" value="Unassembled WGS sequence"/>
</dbReference>
<sequence length="238" mass="26231">MEAETSGSKEESISSPEEVRLESRPATLLSTRLNGLPLLQTLLPGFVGSSDLSIEAISCSDGNPFTRILLSQPSSDSSSIRRPRLADRRGSPAILKPMKSRNLAVSRSMADGCEPEAQCSNEKRDEVILVDTCESGGTVLMDGSVKDWKKSPDKDWKKGQFTVNMGLVDDKQELMCEQNLPMKNRKAAPSIYENQDAQKPLPKFEMFTAEKEEGSGPHVGANGKYVQNELKMLERFGY</sequence>
<comment type="caution">
    <text evidence="2">The sequence shown here is derived from an EMBL/GenBank/DDBJ whole genome shotgun (WGS) entry which is preliminary data.</text>
</comment>
<keyword evidence="3" id="KW-1185">Reference proteome</keyword>
<dbReference type="EMBL" id="AUSU01001649">
    <property type="protein sequence ID" value="EPS70543.1"/>
    <property type="molecule type" value="Genomic_DNA"/>
</dbReference>
<organism evidence="2 3">
    <name type="scientific">Genlisea aurea</name>
    <dbReference type="NCBI Taxonomy" id="192259"/>
    <lineage>
        <taxon>Eukaryota</taxon>
        <taxon>Viridiplantae</taxon>
        <taxon>Streptophyta</taxon>
        <taxon>Embryophyta</taxon>
        <taxon>Tracheophyta</taxon>
        <taxon>Spermatophyta</taxon>
        <taxon>Magnoliopsida</taxon>
        <taxon>eudicotyledons</taxon>
        <taxon>Gunneridae</taxon>
        <taxon>Pentapetalae</taxon>
        <taxon>asterids</taxon>
        <taxon>lamiids</taxon>
        <taxon>Lamiales</taxon>
        <taxon>Lentibulariaceae</taxon>
        <taxon>Genlisea</taxon>
    </lineage>
</organism>
<feature type="compositionally biased region" description="Basic and acidic residues" evidence="1">
    <location>
        <begin position="7"/>
        <end position="23"/>
    </location>
</feature>
<gene>
    <name evidence="2" type="ORF">M569_04219</name>
</gene>
<feature type="region of interest" description="Disordered" evidence="1">
    <location>
        <begin position="1"/>
        <end position="24"/>
    </location>
</feature>
<protein>
    <submittedName>
        <fullName evidence="2">Uncharacterized protein</fullName>
    </submittedName>
</protein>
<reference evidence="2 3" key="1">
    <citation type="journal article" date="2013" name="BMC Genomics">
        <title>The miniature genome of a carnivorous plant Genlisea aurea contains a low number of genes and short non-coding sequences.</title>
        <authorList>
            <person name="Leushkin E.V."/>
            <person name="Sutormin R.A."/>
            <person name="Nabieva E.R."/>
            <person name="Penin A.A."/>
            <person name="Kondrashov A.S."/>
            <person name="Logacheva M.D."/>
        </authorList>
    </citation>
    <scope>NUCLEOTIDE SEQUENCE [LARGE SCALE GENOMIC DNA]</scope>
</reference>
<dbReference type="AlphaFoldDB" id="S8E482"/>
<evidence type="ECO:0000313" key="3">
    <source>
        <dbReference type="Proteomes" id="UP000015453"/>
    </source>
</evidence>